<keyword evidence="3" id="KW-0812">Transmembrane</keyword>
<dbReference type="PANTHER" id="PTHR33392:SF6">
    <property type="entry name" value="POLYISOPRENYL-TEICHOIC ACID--PEPTIDOGLYCAN TEICHOIC ACID TRANSFERASE TAGU"/>
    <property type="match status" value="1"/>
</dbReference>
<comment type="caution">
    <text evidence="5">The sequence shown here is derived from an EMBL/GenBank/DDBJ whole genome shotgun (WGS) entry which is preliminary data.</text>
</comment>
<dbReference type="NCBIfam" id="TIGR00350">
    <property type="entry name" value="lytR_cpsA_psr"/>
    <property type="match status" value="1"/>
</dbReference>
<evidence type="ECO:0000256" key="2">
    <source>
        <dbReference type="SAM" id="MobiDB-lite"/>
    </source>
</evidence>
<evidence type="ECO:0000256" key="3">
    <source>
        <dbReference type="SAM" id="Phobius"/>
    </source>
</evidence>
<evidence type="ECO:0000256" key="1">
    <source>
        <dbReference type="ARBA" id="ARBA00006068"/>
    </source>
</evidence>
<dbReference type="EMBL" id="JACBZS010000001">
    <property type="protein sequence ID" value="NYI71458.1"/>
    <property type="molecule type" value="Genomic_DNA"/>
</dbReference>
<evidence type="ECO:0000313" key="5">
    <source>
        <dbReference type="EMBL" id="NYI71458.1"/>
    </source>
</evidence>
<keyword evidence="3" id="KW-0472">Membrane</keyword>
<keyword evidence="6" id="KW-1185">Reference proteome</keyword>
<evidence type="ECO:0000313" key="6">
    <source>
        <dbReference type="Proteomes" id="UP000527616"/>
    </source>
</evidence>
<comment type="similarity">
    <text evidence="1">Belongs to the LytR/CpsA/Psr (LCP) family.</text>
</comment>
<dbReference type="Gene3D" id="3.40.630.190">
    <property type="entry name" value="LCP protein"/>
    <property type="match status" value="1"/>
</dbReference>
<dbReference type="InterPro" id="IPR050922">
    <property type="entry name" value="LytR/CpsA/Psr_CW_biosynth"/>
</dbReference>
<gene>
    <name evidence="5" type="ORF">GGQ54_002018</name>
</gene>
<dbReference type="RefSeq" id="WP_179445279.1">
    <property type="nucleotide sequence ID" value="NZ_JACBZS010000001.1"/>
</dbReference>
<dbReference type="InterPro" id="IPR004474">
    <property type="entry name" value="LytR_CpsA_psr"/>
</dbReference>
<reference evidence="5 6" key="1">
    <citation type="submission" date="2020-07" db="EMBL/GenBank/DDBJ databases">
        <title>Sequencing the genomes of 1000 actinobacteria strains.</title>
        <authorList>
            <person name="Klenk H.-P."/>
        </authorList>
    </citation>
    <scope>NUCLEOTIDE SEQUENCE [LARGE SCALE GENOMIC DNA]</scope>
    <source>
        <strain evidence="5 6">DSM 103164</strain>
    </source>
</reference>
<feature type="transmembrane region" description="Helical" evidence="3">
    <location>
        <begin position="37"/>
        <end position="60"/>
    </location>
</feature>
<organism evidence="5 6">
    <name type="scientific">Naumannella cuiyingiana</name>
    <dbReference type="NCBI Taxonomy" id="1347891"/>
    <lineage>
        <taxon>Bacteria</taxon>
        <taxon>Bacillati</taxon>
        <taxon>Actinomycetota</taxon>
        <taxon>Actinomycetes</taxon>
        <taxon>Propionibacteriales</taxon>
        <taxon>Propionibacteriaceae</taxon>
        <taxon>Naumannella</taxon>
    </lineage>
</organism>
<sequence>MSDNEGLSLMDDREEEPRRAAADAEGGGERRRRGRPLLILLVIAGVLVLAVGAVAAYYAATLRGATNNFAREDIPNYPNRPPATSPNPDGSVARNYVLIGTDKGSVSPDDPGRSDALLIAHIPADRSKIYLISIPRDLYAEIPGRGKEKITHAYAYGGMGLSVQSVEKLFDLRIDHAASIDFQSFKDLTTALGGIEVQNANAFQRSVGGVNCDFPEGKITVQGDCALVFARERKKLPDGAISRDANHRAVLQGIMKKTMSPETLINPGRFALVVDTVSQYVTVDQGFTSDQITQQAMDYRDLAGQNNSMVSLEAPITGFGRDPRTNASIALPDEEKMAELAQALRDDKVDEYVSKYPEG</sequence>
<feature type="domain" description="Cell envelope-related transcriptional attenuator" evidence="4">
    <location>
        <begin position="113"/>
        <end position="258"/>
    </location>
</feature>
<proteinExistence type="inferred from homology"/>
<feature type="region of interest" description="Disordered" evidence="2">
    <location>
        <begin position="1"/>
        <end position="29"/>
    </location>
</feature>
<dbReference type="Proteomes" id="UP000527616">
    <property type="component" value="Unassembled WGS sequence"/>
</dbReference>
<name>A0A7Z0DA18_9ACTN</name>
<protein>
    <submittedName>
        <fullName evidence="5">LCP family protein required for cell wall assembly</fullName>
    </submittedName>
</protein>
<dbReference type="AlphaFoldDB" id="A0A7Z0DA18"/>
<accession>A0A7Z0DA18</accession>
<dbReference type="Pfam" id="PF03816">
    <property type="entry name" value="LytR_cpsA_psr"/>
    <property type="match status" value="1"/>
</dbReference>
<dbReference type="PANTHER" id="PTHR33392">
    <property type="entry name" value="POLYISOPRENYL-TEICHOIC ACID--PEPTIDOGLYCAN TEICHOIC ACID TRANSFERASE TAGU"/>
    <property type="match status" value="1"/>
</dbReference>
<keyword evidence="3" id="KW-1133">Transmembrane helix</keyword>
<evidence type="ECO:0000259" key="4">
    <source>
        <dbReference type="Pfam" id="PF03816"/>
    </source>
</evidence>
<feature type="region of interest" description="Disordered" evidence="2">
    <location>
        <begin position="73"/>
        <end position="94"/>
    </location>
</feature>